<dbReference type="PANTHER" id="PTHR21047">
    <property type="entry name" value="DTDP-6-DEOXY-D-GLUCOSE-3,5 EPIMERASE"/>
    <property type="match status" value="1"/>
</dbReference>
<comment type="catalytic activity">
    <reaction evidence="1 5">
        <text>dTDP-4-dehydro-6-deoxy-alpha-D-glucose = dTDP-4-dehydro-beta-L-rhamnose</text>
        <dbReference type="Rhea" id="RHEA:16969"/>
        <dbReference type="ChEBI" id="CHEBI:57649"/>
        <dbReference type="ChEBI" id="CHEBI:62830"/>
        <dbReference type="EC" id="5.1.3.13"/>
    </reaction>
</comment>
<protein>
    <recommendedName>
        <fullName evidence="4 5">dTDP-4-dehydrorhamnose 3,5-epimerase</fullName>
        <ecNumber evidence="3 5">5.1.3.13</ecNumber>
    </recommendedName>
    <alternativeName>
        <fullName evidence="5">Thymidine diphospho-4-keto-rhamnose 3,5-epimerase</fullName>
    </alternativeName>
</protein>
<dbReference type="InterPro" id="IPR011051">
    <property type="entry name" value="RmlC_Cupin_sf"/>
</dbReference>
<evidence type="ECO:0000256" key="5">
    <source>
        <dbReference type="RuleBase" id="RU364069"/>
    </source>
</evidence>
<proteinExistence type="inferred from homology"/>
<dbReference type="PANTHER" id="PTHR21047:SF2">
    <property type="entry name" value="THYMIDINE DIPHOSPHO-4-KETO-RHAMNOSE 3,5-EPIMERASE"/>
    <property type="match status" value="1"/>
</dbReference>
<name>A0ABW8MHE2_9BURK</name>
<dbReference type="InterPro" id="IPR000888">
    <property type="entry name" value="RmlC-like"/>
</dbReference>
<evidence type="ECO:0000313" key="6">
    <source>
        <dbReference type="EMBL" id="MFK4443115.1"/>
    </source>
</evidence>
<dbReference type="InterPro" id="IPR014710">
    <property type="entry name" value="RmlC-like_jellyroll"/>
</dbReference>
<reference evidence="6 7" key="2">
    <citation type="submission" date="2024-11" db="EMBL/GenBank/DDBJ databases">
        <title>Using genomics to understand microbial adaptation to soil warming.</title>
        <authorList>
            <person name="Deangelis K.M. PhD."/>
        </authorList>
    </citation>
    <scope>NUCLEOTIDE SEQUENCE [LARGE SCALE GENOMIC DNA]</scope>
    <source>
        <strain evidence="6 7">GAS97</strain>
    </source>
</reference>
<keyword evidence="7" id="KW-1185">Reference proteome</keyword>
<dbReference type="GO" id="GO:0008830">
    <property type="term" value="F:dTDP-4-dehydrorhamnose 3,5-epimerase activity"/>
    <property type="evidence" value="ECO:0007669"/>
    <property type="project" value="UniProtKB-EC"/>
</dbReference>
<comment type="caution">
    <text evidence="6">The sequence shown here is derived from an EMBL/GenBank/DDBJ whole genome shotgun (WGS) entry which is preliminary data.</text>
</comment>
<dbReference type="Proteomes" id="UP001620514">
    <property type="component" value="Unassembled WGS sequence"/>
</dbReference>
<comment type="subunit">
    <text evidence="5">Homodimer.</text>
</comment>
<accession>A0ABW8MHE2</accession>
<dbReference type="EMBL" id="JBIYDN010000008">
    <property type="protein sequence ID" value="MFK4443115.1"/>
    <property type="molecule type" value="Genomic_DNA"/>
</dbReference>
<gene>
    <name evidence="6" type="ORF">ABH943_003137</name>
</gene>
<keyword evidence="5 6" id="KW-0413">Isomerase</keyword>
<comment type="similarity">
    <text evidence="5">Belongs to the dTDP-4-dehydrorhamnose 3,5-epimerase family.</text>
</comment>
<evidence type="ECO:0000313" key="7">
    <source>
        <dbReference type="Proteomes" id="UP001620514"/>
    </source>
</evidence>
<sequence>MNIVETRLPGVLILQPKVFGDERGFFVETFREGWLADAGVNARFVQDNQSRSARGVLRGLHYQRRNPQGKLVRVSRGAVFDVAVDVRLGSPSFGRWVGVTLDDVRHEMLWIPPGFAHGFCVISEQADFVYKCTTYYDPETDAGVRWDDPAIGIEWPELGGGAATAMSAKDFALPLLHEQEPARLPRFEEVMA</sequence>
<evidence type="ECO:0000256" key="4">
    <source>
        <dbReference type="ARBA" id="ARBA00019595"/>
    </source>
</evidence>
<dbReference type="Pfam" id="PF00908">
    <property type="entry name" value="dTDP_sugar_isom"/>
    <property type="match status" value="1"/>
</dbReference>
<dbReference type="Gene3D" id="2.60.120.10">
    <property type="entry name" value="Jelly Rolls"/>
    <property type="match status" value="1"/>
</dbReference>
<comment type="function">
    <text evidence="2 5">Catalyzes the epimerization of the C3' and C5'positions of dTDP-6-deoxy-D-xylo-4-hexulose, forming dTDP-6-deoxy-L-lyxo-4-hexulose.</text>
</comment>
<comment type="pathway">
    <text evidence="5">Carbohydrate biosynthesis; dTDP-L-rhamnose biosynthesis.</text>
</comment>
<evidence type="ECO:0000256" key="3">
    <source>
        <dbReference type="ARBA" id="ARBA00012098"/>
    </source>
</evidence>
<dbReference type="NCBIfam" id="TIGR01221">
    <property type="entry name" value="rmlC"/>
    <property type="match status" value="1"/>
</dbReference>
<dbReference type="EC" id="5.1.3.13" evidence="3 5"/>
<evidence type="ECO:0000256" key="2">
    <source>
        <dbReference type="ARBA" id="ARBA00001997"/>
    </source>
</evidence>
<reference evidence="6 7" key="1">
    <citation type="submission" date="2024-10" db="EMBL/GenBank/DDBJ databases">
        <authorList>
            <person name="Deangelis K."/>
            <person name="Huntemann M."/>
            <person name="Clum A."/>
            <person name="Wang J."/>
            <person name="Palaniappan K."/>
            <person name="Ritter S."/>
            <person name="Chen I.-M."/>
            <person name="Stamatis D."/>
            <person name="Reddy T."/>
            <person name="O'Malley R."/>
            <person name="Daum C."/>
            <person name="Ng V."/>
            <person name="Ivanova N."/>
            <person name="Kyrpides N."/>
            <person name="Woyke T."/>
        </authorList>
    </citation>
    <scope>NUCLEOTIDE SEQUENCE [LARGE SCALE GENOMIC DNA]</scope>
    <source>
        <strain evidence="6 7">GAS97</strain>
    </source>
</reference>
<organism evidence="6 7">
    <name type="scientific">Caballeronia udeis</name>
    <dbReference type="NCBI Taxonomy" id="1232866"/>
    <lineage>
        <taxon>Bacteria</taxon>
        <taxon>Pseudomonadati</taxon>
        <taxon>Pseudomonadota</taxon>
        <taxon>Betaproteobacteria</taxon>
        <taxon>Burkholderiales</taxon>
        <taxon>Burkholderiaceae</taxon>
        <taxon>Caballeronia</taxon>
    </lineage>
</organism>
<dbReference type="SUPFAM" id="SSF51182">
    <property type="entry name" value="RmlC-like cupins"/>
    <property type="match status" value="1"/>
</dbReference>
<evidence type="ECO:0000256" key="1">
    <source>
        <dbReference type="ARBA" id="ARBA00001298"/>
    </source>
</evidence>
<dbReference type="CDD" id="cd00438">
    <property type="entry name" value="cupin_RmlC"/>
    <property type="match status" value="1"/>
</dbReference>
<dbReference type="RefSeq" id="WP_404607636.1">
    <property type="nucleotide sequence ID" value="NZ_JBIYDN010000008.1"/>
</dbReference>